<evidence type="ECO:0008006" key="3">
    <source>
        <dbReference type="Google" id="ProtNLM"/>
    </source>
</evidence>
<keyword evidence="2" id="KW-1185">Reference proteome</keyword>
<dbReference type="Proteomes" id="UP001165308">
    <property type="component" value="Unassembled WGS sequence"/>
</dbReference>
<dbReference type="EMBL" id="JAMJPJ010000016">
    <property type="protein sequence ID" value="MCL7930453.1"/>
    <property type="molecule type" value="Genomic_DNA"/>
</dbReference>
<accession>A0ABT0SRK3</accession>
<protein>
    <recommendedName>
        <fullName evidence="3">XRE family transcriptional regulator</fullName>
    </recommendedName>
</protein>
<proteinExistence type="predicted"/>
<dbReference type="RefSeq" id="WP_250082045.1">
    <property type="nucleotide sequence ID" value="NZ_JAMJPJ010000016.1"/>
</dbReference>
<sequence>MGFSLAEASRRAGENSPQRLKDVLAGRQKCSADLVARLAPLGVDIFYVMTGQRSDPLGGQPSEVPGSDKTPIDVEQLVRIAERLDAIASEVGKRLPAATLVEIAADVYNYFQQEAGLEDDEKLNRTLKLVVNR</sequence>
<reference evidence="1" key="1">
    <citation type="submission" date="2022-05" db="EMBL/GenBank/DDBJ databases">
        <title>Halomonas geminus sp. nov. and Halomonas llamarensis sp. nov. isolated from high-altitude salars of the Atacama Desert.</title>
        <authorList>
            <person name="Hintersatz C."/>
            <person name="Rojas L.A."/>
            <person name="Wei T.-S."/>
            <person name="Kutschke S."/>
            <person name="Lehmann F."/>
            <person name="Jain R."/>
            <person name="Pollmann K."/>
        </authorList>
    </citation>
    <scope>NUCLEOTIDE SEQUENCE</scope>
    <source>
        <strain evidence="1">ATCHA</strain>
    </source>
</reference>
<comment type="caution">
    <text evidence="1">The sequence shown here is derived from an EMBL/GenBank/DDBJ whole genome shotgun (WGS) entry which is preliminary data.</text>
</comment>
<gene>
    <name evidence="1" type="ORF">M8006_10775</name>
</gene>
<evidence type="ECO:0000313" key="1">
    <source>
        <dbReference type="EMBL" id="MCL7930453.1"/>
    </source>
</evidence>
<organism evidence="1 2">
    <name type="scientific">Halomonas llamarensis</name>
    <dbReference type="NCBI Taxonomy" id="2945104"/>
    <lineage>
        <taxon>Bacteria</taxon>
        <taxon>Pseudomonadati</taxon>
        <taxon>Pseudomonadota</taxon>
        <taxon>Gammaproteobacteria</taxon>
        <taxon>Oceanospirillales</taxon>
        <taxon>Halomonadaceae</taxon>
        <taxon>Halomonas</taxon>
    </lineage>
</organism>
<name>A0ABT0SRK3_9GAMM</name>
<evidence type="ECO:0000313" key="2">
    <source>
        <dbReference type="Proteomes" id="UP001165308"/>
    </source>
</evidence>